<dbReference type="EMBL" id="GDQN01002306">
    <property type="protein sequence ID" value="JAT88748.1"/>
    <property type="molecule type" value="Transcribed_RNA"/>
</dbReference>
<feature type="zinc finger region" description="C3H1-type" evidence="6">
    <location>
        <begin position="314"/>
        <end position="340"/>
    </location>
</feature>
<evidence type="ECO:0000256" key="3">
    <source>
        <dbReference type="ARBA" id="ARBA00022771"/>
    </source>
</evidence>
<feature type="domain" description="C3H1-type" evidence="8">
    <location>
        <begin position="258"/>
        <end position="288"/>
    </location>
</feature>
<evidence type="ECO:0000256" key="7">
    <source>
        <dbReference type="SAM" id="MobiDB-lite"/>
    </source>
</evidence>
<dbReference type="GO" id="GO:0005634">
    <property type="term" value="C:nucleus"/>
    <property type="evidence" value="ECO:0007669"/>
    <property type="project" value="TreeGrafter"/>
</dbReference>
<dbReference type="PROSITE" id="PS50103">
    <property type="entry name" value="ZF_C3H1"/>
    <property type="match status" value="3"/>
</dbReference>
<gene>
    <name evidence="9" type="ORF">g.10795</name>
</gene>
<proteinExistence type="predicted"/>
<feature type="zinc finger region" description="C3H1-type" evidence="6">
    <location>
        <begin position="341"/>
        <end position="368"/>
    </location>
</feature>
<dbReference type="FunFam" id="4.10.1000.10:FF:000008">
    <property type="entry name" value="zinc finger CCCH domain-containing protein 3"/>
    <property type="match status" value="1"/>
</dbReference>
<evidence type="ECO:0000256" key="2">
    <source>
        <dbReference type="ARBA" id="ARBA00022737"/>
    </source>
</evidence>
<dbReference type="PANTHER" id="PTHR46156:SF1">
    <property type="entry name" value="ZINC FINGER CCCH DOMAIN-CONTAINING PROTEIN 3"/>
    <property type="match status" value="1"/>
</dbReference>
<feature type="region of interest" description="Disordered" evidence="7">
    <location>
        <begin position="411"/>
        <end position="431"/>
    </location>
</feature>
<feature type="zinc finger region" description="C3H1-type" evidence="6">
    <location>
        <begin position="258"/>
        <end position="288"/>
    </location>
</feature>
<dbReference type="OrthoDB" id="3247158at2759"/>
<sequence length="471" mass="53663">MASHHYYSADPSYARATEQNSGKVYINPNFQRNHSAPVPQTRSMYINPLFSHHTSTISSIAKTKIYVNPNFVKPHTADITTQYFERPVLKPDNEIAIHNSLPKIVSNSTPIIPQNTATVTTAGMSLGHVANSRYTLVRHNNKATARNVLAESSECVTKLKISKYKTVSVAHVKNNFDTDKLNRLSSLHNTEKVTPDNINIPSRFLQSRFKLVRRNSAPVVTKTNTKSVIRKQNLNSSKAIVSRSSQKVKIIINKRNLKKNNIPCPQFRKYGKCLRSLIGHCAFLHDKKHVSICRKFLKGLCHDKDCLLSHEVTAEKMPTCSFYLKGMCTKEDCPYLHVKLNEKTKICADFLRGYCEKGDKCLNRHINICPELAVKSVCTRKRCPYPHKVNKKNIHKKTKVQETLNQSVKYNNSRNKVNKRKEIPDLNSKSEDDQMDCRYYKEVLDKDVSTEIATIKPSRCKLGALPSFIHL</sequence>
<keyword evidence="4 6" id="KW-0862">Zinc</keyword>
<evidence type="ECO:0000256" key="4">
    <source>
        <dbReference type="ARBA" id="ARBA00022833"/>
    </source>
</evidence>
<keyword evidence="1 6" id="KW-0479">Metal-binding</keyword>
<evidence type="ECO:0000256" key="5">
    <source>
        <dbReference type="ARBA" id="ARBA00071600"/>
    </source>
</evidence>
<feature type="compositionally biased region" description="Basic and acidic residues" evidence="7">
    <location>
        <begin position="420"/>
        <end position="431"/>
    </location>
</feature>
<keyword evidence="3 6" id="KW-0863">Zinc-finger</keyword>
<protein>
    <recommendedName>
        <fullName evidence="5">Zinc finger CCCH domain-containing protein 3</fullName>
    </recommendedName>
</protein>
<evidence type="ECO:0000256" key="6">
    <source>
        <dbReference type="PROSITE-ProRule" id="PRU00723"/>
    </source>
</evidence>
<keyword evidence="2" id="KW-0677">Repeat</keyword>
<dbReference type="AlphaFoldDB" id="A0A1E1WP60"/>
<dbReference type="SMART" id="SM00356">
    <property type="entry name" value="ZnF_C3H1"/>
    <property type="match status" value="4"/>
</dbReference>
<dbReference type="GO" id="GO:0008270">
    <property type="term" value="F:zinc ion binding"/>
    <property type="evidence" value="ECO:0007669"/>
    <property type="project" value="UniProtKB-KW"/>
</dbReference>
<organism evidence="9">
    <name type="scientific">Pectinophora gossypiella</name>
    <name type="common">Cotton pink bollworm</name>
    <name type="synonym">Depressaria gossypiella</name>
    <dbReference type="NCBI Taxonomy" id="13191"/>
    <lineage>
        <taxon>Eukaryota</taxon>
        <taxon>Metazoa</taxon>
        <taxon>Ecdysozoa</taxon>
        <taxon>Arthropoda</taxon>
        <taxon>Hexapoda</taxon>
        <taxon>Insecta</taxon>
        <taxon>Pterygota</taxon>
        <taxon>Neoptera</taxon>
        <taxon>Endopterygota</taxon>
        <taxon>Lepidoptera</taxon>
        <taxon>Glossata</taxon>
        <taxon>Ditrysia</taxon>
        <taxon>Gelechioidea</taxon>
        <taxon>Gelechiidae</taxon>
        <taxon>Apatetrinae</taxon>
        <taxon>Pectinophora</taxon>
    </lineage>
</organism>
<reference evidence="9" key="1">
    <citation type="submission" date="2015-09" db="EMBL/GenBank/DDBJ databases">
        <title>De novo assembly of Pectinophora gossypiella (Pink Bollworm) gut transcriptome.</title>
        <authorList>
            <person name="Tassone E.E."/>
        </authorList>
    </citation>
    <scope>NUCLEOTIDE SEQUENCE</scope>
</reference>
<accession>A0A1E1WP60</accession>
<feature type="domain" description="C3H1-type" evidence="8">
    <location>
        <begin position="341"/>
        <end position="368"/>
    </location>
</feature>
<feature type="domain" description="C3H1-type" evidence="8">
    <location>
        <begin position="314"/>
        <end position="340"/>
    </location>
</feature>
<dbReference type="Gene3D" id="4.10.1000.10">
    <property type="entry name" value="Zinc finger, CCCH-type"/>
    <property type="match status" value="2"/>
</dbReference>
<evidence type="ECO:0000313" key="9">
    <source>
        <dbReference type="EMBL" id="JAT88748.1"/>
    </source>
</evidence>
<name>A0A1E1WP60_PECGO</name>
<evidence type="ECO:0000259" key="8">
    <source>
        <dbReference type="PROSITE" id="PS50103"/>
    </source>
</evidence>
<dbReference type="InterPro" id="IPR000571">
    <property type="entry name" value="Znf_CCCH"/>
</dbReference>
<evidence type="ECO:0000256" key="1">
    <source>
        <dbReference type="ARBA" id="ARBA00022723"/>
    </source>
</evidence>
<dbReference type="PANTHER" id="PTHR46156">
    <property type="entry name" value="CCCH ZINGC FINGER"/>
    <property type="match status" value="1"/>
</dbReference>